<proteinExistence type="predicted"/>
<organism evidence="1 2">
    <name type="scientific">Undibacterium pigrum</name>
    <dbReference type="NCBI Taxonomy" id="401470"/>
    <lineage>
        <taxon>Bacteria</taxon>
        <taxon>Pseudomonadati</taxon>
        <taxon>Pseudomonadota</taxon>
        <taxon>Betaproteobacteria</taxon>
        <taxon>Burkholderiales</taxon>
        <taxon>Oxalobacteraceae</taxon>
        <taxon>Undibacterium</taxon>
    </lineage>
</organism>
<dbReference type="AlphaFoldDB" id="A0A318IT18"/>
<dbReference type="RefSeq" id="WP_110257903.1">
    <property type="nucleotide sequence ID" value="NZ_QJKB01000015.1"/>
</dbReference>
<dbReference type="EMBL" id="QJKB01000015">
    <property type="protein sequence ID" value="PXX37770.1"/>
    <property type="molecule type" value="Genomic_DNA"/>
</dbReference>
<comment type="caution">
    <text evidence="1">The sequence shown here is derived from an EMBL/GenBank/DDBJ whole genome shotgun (WGS) entry which is preliminary data.</text>
</comment>
<gene>
    <name evidence="1" type="ORF">DFR42_11520</name>
</gene>
<name>A0A318IT18_9BURK</name>
<keyword evidence="2" id="KW-1185">Reference proteome</keyword>
<reference evidence="1 2" key="1">
    <citation type="submission" date="2018-05" db="EMBL/GenBank/DDBJ databases">
        <title>Genomic Encyclopedia of Type Strains, Phase IV (KMG-IV): sequencing the most valuable type-strain genomes for metagenomic binning, comparative biology and taxonomic classification.</title>
        <authorList>
            <person name="Goeker M."/>
        </authorList>
    </citation>
    <scope>NUCLEOTIDE SEQUENCE [LARGE SCALE GENOMIC DNA]</scope>
    <source>
        <strain evidence="1 2">DSM 19792</strain>
    </source>
</reference>
<accession>A0A318IT18</accession>
<dbReference type="Proteomes" id="UP000247792">
    <property type="component" value="Unassembled WGS sequence"/>
</dbReference>
<dbReference type="OrthoDB" id="9888903at2"/>
<sequence length="64" mass="7771">MDYTEMQFAFKVYEKALNKRSRHLFRTPEPKRDAEEERYTLQMAVNEVLAETREVANMIRTSHY</sequence>
<protein>
    <submittedName>
        <fullName evidence="1">Uncharacterized protein</fullName>
    </submittedName>
</protein>
<evidence type="ECO:0000313" key="1">
    <source>
        <dbReference type="EMBL" id="PXX37770.1"/>
    </source>
</evidence>
<evidence type="ECO:0000313" key="2">
    <source>
        <dbReference type="Proteomes" id="UP000247792"/>
    </source>
</evidence>